<comment type="function">
    <text evidence="1">Required for nuclear membrane fusion during karyogamy.</text>
</comment>
<dbReference type="EMBL" id="JAPZBS010000002">
    <property type="protein sequence ID" value="KAJ5380598.1"/>
    <property type="molecule type" value="Genomic_DNA"/>
</dbReference>
<keyword evidence="6" id="KW-0812">Transmembrane</keyword>
<comment type="subcellular location">
    <subcellularLocation>
        <location evidence="3">Endoplasmic reticulum membrane</location>
    </subcellularLocation>
    <subcellularLocation>
        <location evidence="2">Nucleus membrane</location>
    </subcellularLocation>
</comment>
<evidence type="ECO:0000256" key="5">
    <source>
        <dbReference type="ARBA" id="ARBA00022459"/>
    </source>
</evidence>
<evidence type="ECO:0000256" key="6">
    <source>
        <dbReference type="ARBA" id="ARBA00022692"/>
    </source>
</evidence>
<dbReference type="OrthoDB" id="5311848at2759"/>
<evidence type="ECO:0000256" key="9">
    <source>
        <dbReference type="ARBA" id="ARBA00022989"/>
    </source>
</evidence>
<dbReference type="PANTHER" id="PTHR28012">
    <property type="entry name" value="NUCLEAR FUSION PROTEIN KAR5"/>
    <property type="match status" value="1"/>
</dbReference>
<dbReference type="Proteomes" id="UP001147782">
    <property type="component" value="Unassembled WGS sequence"/>
</dbReference>
<dbReference type="InterPro" id="IPR007292">
    <property type="entry name" value="Nuclear_fusion_Kar5"/>
</dbReference>
<dbReference type="RefSeq" id="XP_056558169.1">
    <property type="nucleotide sequence ID" value="XM_056695957.1"/>
</dbReference>
<comment type="similarity">
    <text evidence="4">Belongs to the KAR5 family.</text>
</comment>
<keyword evidence="14" id="KW-1185">Reference proteome</keyword>
<keyword evidence="7" id="KW-0732">Signal</keyword>
<evidence type="ECO:0000256" key="1">
    <source>
        <dbReference type="ARBA" id="ARBA00003389"/>
    </source>
</evidence>
<accession>A0A9W9SL87</accession>
<gene>
    <name evidence="13" type="ORF">N7496_003026</name>
</gene>
<reference evidence="13" key="1">
    <citation type="submission" date="2022-11" db="EMBL/GenBank/DDBJ databases">
        <authorList>
            <person name="Petersen C."/>
        </authorList>
    </citation>
    <scope>NUCLEOTIDE SEQUENCE</scope>
    <source>
        <strain evidence="13">IBT 29864</strain>
    </source>
</reference>
<evidence type="ECO:0000256" key="8">
    <source>
        <dbReference type="ARBA" id="ARBA00022824"/>
    </source>
</evidence>
<protein>
    <recommendedName>
        <fullName evidence="15">Nuclear membrane fusion protein Kar5</fullName>
    </recommendedName>
</protein>
<dbReference type="GO" id="GO:0005789">
    <property type="term" value="C:endoplasmic reticulum membrane"/>
    <property type="evidence" value="ECO:0007669"/>
    <property type="project" value="UniProtKB-SubCell"/>
</dbReference>
<evidence type="ECO:0000256" key="2">
    <source>
        <dbReference type="ARBA" id="ARBA00004126"/>
    </source>
</evidence>
<evidence type="ECO:0000256" key="10">
    <source>
        <dbReference type="ARBA" id="ARBA00023136"/>
    </source>
</evidence>
<organism evidence="13 14">
    <name type="scientific">Penicillium cataractarum</name>
    <dbReference type="NCBI Taxonomy" id="2100454"/>
    <lineage>
        <taxon>Eukaryota</taxon>
        <taxon>Fungi</taxon>
        <taxon>Dikarya</taxon>
        <taxon>Ascomycota</taxon>
        <taxon>Pezizomycotina</taxon>
        <taxon>Eurotiomycetes</taxon>
        <taxon>Eurotiomycetidae</taxon>
        <taxon>Eurotiales</taxon>
        <taxon>Aspergillaceae</taxon>
        <taxon>Penicillium</taxon>
    </lineage>
</organism>
<keyword evidence="11" id="KW-0325">Glycoprotein</keyword>
<name>A0A9W9SL87_9EURO</name>
<evidence type="ECO:0000256" key="12">
    <source>
        <dbReference type="ARBA" id="ARBA00023242"/>
    </source>
</evidence>
<dbReference type="PANTHER" id="PTHR28012:SF1">
    <property type="entry name" value="NUCLEAR FUSION PROTEIN KAR5"/>
    <property type="match status" value="1"/>
</dbReference>
<evidence type="ECO:0008006" key="15">
    <source>
        <dbReference type="Google" id="ProtNLM"/>
    </source>
</evidence>
<evidence type="ECO:0000256" key="11">
    <source>
        <dbReference type="ARBA" id="ARBA00023180"/>
    </source>
</evidence>
<dbReference type="AlphaFoldDB" id="A0A9W9SL87"/>
<evidence type="ECO:0000313" key="14">
    <source>
        <dbReference type="Proteomes" id="UP001147782"/>
    </source>
</evidence>
<proteinExistence type="inferred from homology"/>
<evidence type="ECO:0000313" key="13">
    <source>
        <dbReference type="EMBL" id="KAJ5380598.1"/>
    </source>
</evidence>
<keyword evidence="10" id="KW-0472">Membrane</keyword>
<keyword evidence="9" id="KW-1133">Transmembrane helix</keyword>
<dbReference type="GO" id="GO:0031965">
    <property type="term" value="C:nuclear membrane"/>
    <property type="evidence" value="ECO:0007669"/>
    <property type="project" value="UniProtKB-SubCell"/>
</dbReference>
<keyword evidence="12" id="KW-0539">Nucleus</keyword>
<sequence>MNASPSCNRVAATRLVTSCQDLGGKGNTDPDTNQVLDVIRSVYAARLAICELESAGAVVPQPCIPVTVPIPSPSNSGFRFFRRFKSMDCDETLLPKKDLEQCLRSLESRPQWWTSYSNNRQNAMIICQASRIEAEKEEMLILHQSLAKSTVKLDEGLQEALRRAAETSAEHHAFLLTVQALQERLSSELEERGSLLRGLLQNFLNDIEAGFETVAAAVTSALSKVQMETSLLSEVSLTQPVDSSKDILISIQNIQNTSSEIDVLQQVLRATSEDTAARSHQALRVQQEDSLVAKELALDLHASLRSLAETDVAQLSQQMANVDVALRLQAMDASMHKAQARANELQKAQRIQAEALTIQQQAQEAIRYNTQVSQALLDRATTTAANLHTIIDEAATKFKQTPGLHQGGLSIWTVCLVLLIVIGAQNFKAAFGLTFFIFGQSEWFGLCRDSG</sequence>
<comment type="caution">
    <text evidence="13">The sequence shown here is derived from an EMBL/GenBank/DDBJ whole genome shotgun (WGS) entry which is preliminary data.</text>
</comment>
<dbReference type="GO" id="GO:0048288">
    <property type="term" value="P:nuclear membrane fusion involved in karyogamy"/>
    <property type="evidence" value="ECO:0007669"/>
    <property type="project" value="InterPro"/>
</dbReference>
<evidence type="ECO:0000256" key="7">
    <source>
        <dbReference type="ARBA" id="ARBA00022729"/>
    </source>
</evidence>
<evidence type="ECO:0000256" key="3">
    <source>
        <dbReference type="ARBA" id="ARBA00004586"/>
    </source>
</evidence>
<keyword evidence="8" id="KW-0256">Endoplasmic reticulum</keyword>
<dbReference type="GeneID" id="81435134"/>
<reference evidence="13" key="2">
    <citation type="journal article" date="2023" name="IMA Fungus">
        <title>Comparative genomic study of the Penicillium genus elucidates a diverse pangenome and 15 lateral gene transfer events.</title>
        <authorList>
            <person name="Petersen C."/>
            <person name="Sorensen T."/>
            <person name="Nielsen M.R."/>
            <person name="Sondergaard T.E."/>
            <person name="Sorensen J.L."/>
            <person name="Fitzpatrick D.A."/>
            <person name="Frisvad J.C."/>
            <person name="Nielsen K.L."/>
        </authorList>
    </citation>
    <scope>NUCLEOTIDE SEQUENCE</scope>
    <source>
        <strain evidence="13">IBT 29864</strain>
    </source>
</reference>
<dbReference type="GO" id="GO:0000742">
    <property type="term" value="P:karyogamy involved in conjugation with cellular fusion"/>
    <property type="evidence" value="ECO:0007669"/>
    <property type="project" value="InterPro"/>
</dbReference>
<evidence type="ECO:0000256" key="4">
    <source>
        <dbReference type="ARBA" id="ARBA00010473"/>
    </source>
</evidence>
<keyword evidence="5" id="KW-0415">Karyogamy</keyword>